<dbReference type="GO" id="GO:0020037">
    <property type="term" value="F:heme binding"/>
    <property type="evidence" value="ECO:0007669"/>
    <property type="project" value="InterPro"/>
</dbReference>
<reference evidence="3" key="1">
    <citation type="submission" date="2018-01" db="EMBL/GenBank/DDBJ databases">
        <authorList>
            <person name="Mao J.F."/>
        </authorList>
    </citation>
    <scope>NUCLEOTIDE SEQUENCE</scope>
    <source>
        <strain evidence="3">Huo1</strain>
        <tissue evidence="3">Leaf</tissue>
    </source>
</reference>
<gene>
    <name evidence="3" type="ORF">SASPL_145659</name>
</gene>
<dbReference type="Proteomes" id="UP000298416">
    <property type="component" value="Unassembled WGS sequence"/>
</dbReference>
<dbReference type="PANTHER" id="PTHR47952:SF3">
    <property type="entry name" value="CYTOCHROME P450 71B3-LIKE"/>
    <property type="match status" value="1"/>
</dbReference>
<dbReference type="SUPFAM" id="SSF48264">
    <property type="entry name" value="Cytochrome P450"/>
    <property type="match status" value="1"/>
</dbReference>
<evidence type="ECO:0000256" key="1">
    <source>
        <dbReference type="ARBA" id="ARBA00004167"/>
    </source>
</evidence>
<comment type="caution">
    <text evidence="3">The sequence shown here is derived from an EMBL/GenBank/DDBJ whole genome shotgun (WGS) entry which is preliminary data.</text>
</comment>
<keyword evidence="4" id="KW-1185">Reference proteome</keyword>
<keyword evidence="2" id="KW-0560">Oxidoreductase</keyword>
<dbReference type="InterPro" id="IPR002401">
    <property type="entry name" value="Cyt_P450_E_grp-I"/>
</dbReference>
<accession>A0A8X8Z899</accession>
<dbReference type="EMBL" id="PNBA02000017">
    <property type="protein sequence ID" value="KAG6395068.1"/>
    <property type="molecule type" value="Genomic_DNA"/>
</dbReference>
<dbReference type="InterPro" id="IPR001128">
    <property type="entry name" value="Cyt_P450"/>
</dbReference>
<dbReference type="PANTHER" id="PTHR47952">
    <property type="entry name" value="TRYPTAMINE 5-HYDROXYLASE"/>
    <property type="match status" value="1"/>
</dbReference>
<dbReference type="Gene3D" id="1.10.630.10">
    <property type="entry name" value="Cytochrome P450"/>
    <property type="match status" value="1"/>
</dbReference>
<name>A0A8X8Z899_SALSN</name>
<organism evidence="3">
    <name type="scientific">Salvia splendens</name>
    <name type="common">Scarlet sage</name>
    <dbReference type="NCBI Taxonomy" id="180675"/>
    <lineage>
        <taxon>Eukaryota</taxon>
        <taxon>Viridiplantae</taxon>
        <taxon>Streptophyta</taxon>
        <taxon>Embryophyta</taxon>
        <taxon>Tracheophyta</taxon>
        <taxon>Spermatophyta</taxon>
        <taxon>Magnoliopsida</taxon>
        <taxon>eudicotyledons</taxon>
        <taxon>Gunneridae</taxon>
        <taxon>Pentapetalae</taxon>
        <taxon>asterids</taxon>
        <taxon>lamiids</taxon>
        <taxon>Lamiales</taxon>
        <taxon>Lamiaceae</taxon>
        <taxon>Nepetoideae</taxon>
        <taxon>Mentheae</taxon>
        <taxon>Salviinae</taxon>
        <taxon>Salvia</taxon>
        <taxon>Salvia subgen. Calosphace</taxon>
        <taxon>core Calosphace</taxon>
    </lineage>
</organism>
<dbReference type="GO" id="GO:0016020">
    <property type="term" value="C:membrane"/>
    <property type="evidence" value="ECO:0007669"/>
    <property type="project" value="UniProtKB-SubCell"/>
</dbReference>
<dbReference type="GO" id="GO:0016114">
    <property type="term" value="P:terpenoid biosynthetic process"/>
    <property type="evidence" value="ECO:0007669"/>
    <property type="project" value="UniProtKB-ARBA"/>
</dbReference>
<dbReference type="GO" id="GO:0005506">
    <property type="term" value="F:iron ion binding"/>
    <property type="evidence" value="ECO:0007669"/>
    <property type="project" value="InterPro"/>
</dbReference>
<dbReference type="GO" id="GO:0016712">
    <property type="term" value="F:oxidoreductase activity, acting on paired donors, with incorporation or reduction of molecular oxygen, reduced flavin or flavoprotein as one donor, and incorporation of one atom of oxygen"/>
    <property type="evidence" value="ECO:0007669"/>
    <property type="project" value="UniProtKB-ARBA"/>
</dbReference>
<dbReference type="PRINTS" id="PR00463">
    <property type="entry name" value="EP450I"/>
</dbReference>
<comment type="subcellular location">
    <subcellularLocation>
        <location evidence="1">Membrane</location>
        <topology evidence="1">Single-pass membrane protein</topology>
    </subcellularLocation>
</comment>
<evidence type="ECO:0000256" key="2">
    <source>
        <dbReference type="ARBA" id="ARBA00023002"/>
    </source>
</evidence>
<evidence type="ECO:0000313" key="4">
    <source>
        <dbReference type="Proteomes" id="UP000298416"/>
    </source>
</evidence>
<dbReference type="Pfam" id="PF00067">
    <property type="entry name" value="p450"/>
    <property type="match status" value="1"/>
</dbReference>
<evidence type="ECO:0000313" key="3">
    <source>
        <dbReference type="EMBL" id="KAG6395068.1"/>
    </source>
</evidence>
<reference evidence="3" key="2">
    <citation type="submission" date="2020-08" db="EMBL/GenBank/DDBJ databases">
        <title>Plant Genome Project.</title>
        <authorList>
            <person name="Zhang R.-G."/>
        </authorList>
    </citation>
    <scope>NUCLEOTIDE SEQUENCE</scope>
    <source>
        <strain evidence="3">Huo1</strain>
        <tissue evidence="3">Leaf</tissue>
    </source>
</reference>
<dbReference type="AlphaFoldDB" id="A0A8X8Z899"/>
<dbReference type="PRINTS" id="PR00385">
    <property type="entry name" value="P450"/>
</dbReference>
<proteinExistence type="predicted"/>
<sequence length="180" mass="20380">MNIIAGGSDTVSAALVWAKAALVKKPLLMKKLQAEIRQLFGEKKLIDEKDMEKLSYLRAVVKESLRLYPLAPLLVPREMTKKYSVNGYEIEGGSTSYVNLWAIARDPAMWENEDEFLPERCLWIGMAMAEMELALANVVCKFAWELPVGMKKEDIDFEILPGITMHKKNALRLLPKLLIA</sequence>
<dbReference type="InterPro" id="IPR036396">
    <property type="entry name" value="Cyt_P450_sf"/>
</dbReference>
<protein>
    <submittedName>
        <fullName evidence="3">Uncharacterized protein</fullName>
    </submittedName>
</protein>